<accession>A0AA89B7Q4</accession>
<dbReference type="Pfam" id="PF04564">
    <property type="entry name" value="U-box"/>
    <property type="match status" value="1"/>
</dbReference>
<evidence type="ECO:0000259" key="4">
    <source>
        <dbReference type="Pfam" id="PF04564"/>
    </source>
</evidence>
<sequence>MGGNGKHRWKIFIYRSKSPKKKDLPREFLCPMSGCLMFDPVVVTSGQTFERGVAEKPKMLFSHASTELNHRAKESVIVNVPATPLLSFATRPACYSSASSSEILLKEAKNTNSTAKGQEIMAKKKKKKKEKRRKEREREREIEKGEKNQFEKIKLLKPWTKLIRVYGVLTNQARSFSFESRGWVTTDRLWSRIAWTMQEDVKHASFMRTSSINLQNHCILQLPLGSSMSGD</sequence>
<reference evidence="5" key="1">
    <citation type="submission" date="2022-12" db="EMBL/GenBank/DDBJ databases">
        <title>Draft genome assemblies for two species of Escallonia (Escalloniales).</title>
        <authorList>
            <person name="Chanderbali A."/>
            <person name="Dervinis C."/>
            <person name="Anghel I."/>
            <person name="Soltis D."/>
            <person name="Soltis P."/>
            <person name="Zapata F."/>
        </authorList>
    </citation>
    <scope>NUCLEOTIDE SEQUENCE</scope>
    <source>
        <strain evidence="5">UCBG64.0493</strain>
        <tissue evidence="5">Leaf</tissue>
    </source>
</reference>
<evidence type="ECO:0000313" key="5">
    <source>
        <dbReference type="EMBL" id="KAK3027647.1"/>
    </source>
</evidence>
<dbReference type="SUPFAM" id="SSF57850">
    <property type="entry name" value="RING/U-box"/>
    <property type="match status" value="1"/>
</dbReference>
<comment type="caution">
    <text evidence="5">The sequence shown here is derived from an EMBL/GenBank/DDBJ whole genome shotgun (WGS) entry which is preliminary data.</text>
</comment>
<dbReference type="Proteomes" id="UP001188597">
    <property type="component" value="Unassembled WGS sequence"/>
</dbReference>
<feature type="region of interest" description="Disordered" evidence="3">
    <location>
        <begin position="114"/>
        <end position="143"/>
    </location>
</feature>
<protein>
    <recommendedName>
        <fullName evidence="4">U-box domain-containing protein</fullName>
    </recommendedName>
</protein>
<dbReference type="InterPro" id="IPR003613">
    <property type="entry name" value="Ubox_domain"/>
</dbReference>
<evidence type="ECO:0000256" key="1">
    <source>
        <dbReference type="ARBA" id="ARBA00004906"/>
    </source>
</evidence>
<evidence type="ECO:0000313" key="6">
    <source>
        <dbReference type="Proteomes" id="UP001188597"/>
    </source>
</evidence>
<feature type="compositionally biased region" description="Basic residues" evidence="3">
    <location>
        <begin position="123"/>
        <end position="135"/>
    </location>
</feature>
<gene>
    <name evidence="5" type="ORF">RJ639_040610</name>
</gene>
<organism evidence="5 6">
    <name type="scientific">Escallonia herrerae</name>
    <dbReference type="NCBI Taxonomy" id="1293975"/>
    <lineage>
        <taxon>Eukaryota</taxon>
        <taxon>Viridiplantae</taxon>
        <taxon>Streptophyta</taxon>
        <taxon>Embryophyta</taxon>
        <taxon>Tracheophyta</taxon>
        <taxon>Spermatophyta</taxon>
        <taxon>Magnoliopsida</taxon>
        <taxon>eudicotyledons</taxon>
        <taxon>Gunneridae</taxon>
        <taxon>Pentapetalae</taxon>
        <taxon>asterids</taxon>
        <taxon>campanulids</taxon>
        <taxon>Escalloniales</taxon>
        <taxon>Escalloniaceae</taxon>
        <taxon>Escallonia</taxon>
    </lineage>
</organism>
<evidence type="ECO:0000256" key="2">
    <source>
        <dbReference type="ARBA" id="ARBA00022679"/>
    </source>
</evidence>
<evidence type="ECO:0000256" key="3">
    <source>
        <dbReference type="SAM" id="MobiDB-lite"/>
    </source>
</evidence>
<keyword evidence="6" id="KW-1185">Reference proteome</keyword>
<name>A0AA89B7Q4_9ASTE</name>
<dbReference type="AlphaFoldDB" id="A0AA89B7Q4"/>
<dbReference type="GO" id="GO:0016567">
    <property type="term" value="P:protein ubiquitination"/>
    <property type="evidence" value="ECO:0007669"/>
    <property type="project" value="InterPro"/>
</dbReference>
<dbReference type="InterPro" id="IPR013083">
    <property type="entry name" value="Znf_RING/FYVE/PHD"/>
</dbReference>
<dbReference type="GO" id="GO:0004842">
    <property type="term" value="F:ubiquitin-protein transferase activity"/>
    <property type="evidence" value="ECO:0007669"/>
    <property type="project" value="InterPro"/>
</dbReference>
<proteinExistence type="predicted"/>
<keyword evidence="2" id="KW-0808">Transferase</keyword>
<dbReference type="EMBL" id="JAVXUP010000449">
    <property type="protein sequence ID" value="KAK3027647.1"/>
    <property type="molecule type" value="Genomic_DNA"/>
</dbReference>
<dbReference type="Gene3D" id="3.30.40.10">
    <property type="entry name" value="Zinc/RING finger domain, C3HC4 (zinc finger)"/>
    <property type="match status" value="1"/>
</dbReference>
<feature type="domain" description="U-box" evidence="4">
    <location>
        <begin position="25"/>
        <end position="53"/>
    </location>
</feature>
<comment type="pathway">
    <text evidence="1">Protein modification; protein ubiquitination.</text>
</comment>